<keyword evidence="4" id="KW-1185">Reference proteome</keyword>
<reference evidence="4" key="1">
    <citation type="submission" date="2023-07" db="EMBL/GenBank/DDBJ databases">
        <title>Verminephrobacter genomes.</title>
        <authorList>
            <person name="Lund M.B."/>
        </authorList>
    </citation>
    <scope>NUCLEOTIDE SEQUENCE [LARGE SCALE GENOMIC DNA]</scope>
    <source>
        <strain evidence="4">AtM5-05</strain>
    </source>
</reference>
<dbReference type="Pfam" id="PF03061">
    <property type="entry name" value="4HBT"/>
    <property type="match status" value="1"/>
</dbReference>
<comment type="caution">
    <text evidence="3">The sequence shown here is derived from an EMBL/GenBank/DDBJ whole genome shotgun (WGS) entry which is preliminary data.</text>
</comment>
<evidence type="ECO:0000313" key="4">
    <source>
        <dbReference type="Proteomes" id="UP001208935"/>
    </source>
</evidence>
<protein>
    <submittedName>
        <fullName evidence="3">PaaI family thioesterase</fullName>
    </submittedName>
</protein>
<keyword evidence="1" id="KW-0378">Hydrolase</keyword>
<dbReference type="NCBIfam" id="TIGR00369">
    <property type="entry name" value="unchar_dom_1"/>
    <property type="match status" value="1"/>
</dbReference>
<dbReference type="PANTHER" id="PTHR43240:SF1">
    <property type="entry name" value="BLR5584 PROTEIN"/>
    <property type="match status" value="1"/>
</dbReference>
<evidence type="ECO:0000256" key="1">
    <source>
        <dbReference type="ARBA" id="ARBA00022801"/>
    </source>
</evidence>
<dbReference type="RefSeq" id="WP_265256725.1">
    <property type="nucleotide sequence ID" value="NZ_QZCV01000001.1"/>
</dbReference>
<sequence>MTQNDPLEQWLAQEREIVSRLDAGAGPGIVRPDQVAAMTGLQMLQAMLRGELPYPPMARTLDFHIVEVGDGLAVFQGAPGAAHLNPMGTVHGGWFATLLDSAMGCAVHTRMEPGHGYTTAELGVNLVRAITPKVQRVRARGRVIHCGRQLATAEARLEGPDGTLYAHATTTCLVFSLPGQS</sequence>
<dbReference type="EMBL" id="QZCW01000001">
    <property type="protein sequence ID" value="MCW5319736.1"/>
    <property type="molecule type" value="Genomic_DNA"/>
</dbReference>
<accession>A0ABT3KN45</accession>
<proteinExistence type="predicted"/>
<feature type="domain" description="Thioesterase" evidence="2">
    <location>
        <begin position="87"/>
        <end position="164"/>
    </location>
</feature>
<evidence type="ECO:0000259" key="2">
    <source>
        <dbReference type="Pfam" id="PF03061"/>
    </source>
</evidence>
<dbReference type="InterPro" id="IPR003736">
    <property type="entry name" value="PAAI_dom"/>
</dbReference>
<organism evidence="3 4">
    <name type="scientific">Verminephrobacter aporrectodeae subsp. tuberculatae</name>
    <dbReference type="NCBI Taxonomy" id="1110392"/>
    <lineage>
        <taxon>Bacteria</taxon>
        <taxon>Pseudomonadati</taxon>
        <taxon>Pseudomonadota</taxon>
        <taxon>Betaproteobacteria</taxon>
        <taxon>Burkholderiales</taxon>
        <taxon>Comamonadaceae</taxon>
        <taxon>Verminephrobacter</taxon>
    </lineage>
</organism>
<dbReference type="PANTHER" id="PTHR43240">
    <property type="entry name" value="1,4-DIHYDROXY-2-NAPHTHOYL-COA THIOESTERASE 1"/>
    <property type="match status" value="1"/>
</dbReference>
<dbReference type="CDD" id="cd03443">
    <property type="entry name" value="PaaI_thioesterase"/>
    <property type="match status" value="1"/>
</dbReference>
<name>A0ABT3KN45_9BURK</name>
<dbReference type="GeneID" id="77322437"/>
<dbReference type="Proteomes" id="UP001208935">
    <property type="component" value="Unassembled WGS sequence"/>
</dbReference>
<gene>
    <name evidence="3" type="ORF">D5039_00650</name>
</gene>
<dbReference type="SUPFAM" id="SSF54637">
    <property type="entry name" value="Thioesterase/thiol ester dehydrase-isomerase"/>
    <property type="match status" value="1"/>
</dbReference>
<dbReference type="InterPro" id="IPR029069">
    <property type="entry name" value="HotDog_dom_sf"/>
</dbReference>
<evidence type="ECO:0000313" key="3">
    <source>
        <dbReference type="EMBL" id="MCW5319736.1"/>
    </source>
</evidence>
<dbReference type="InterPro" id="IPR006683">
    <property type="entry name" value="Thioestr_dom"/>
</dbReference>
<dbReference type="Gene3D" id="3.10.129.10">
    <property type="entry name" value="Hotdog Thioesterase"/>
    <property type="match status" value="1"/>
</dbReference>